<evidence type="ECO:0000313" key="4">
    <source>
        <dbReference type="Proteomes" id="UP000639859"/>
    </source>
</evidence>
<accession>A0ABS0SX04</accession>
<evidence type="ECO:0000313" key="3">
    <source>
        <dbReference type="EMBL" id="MBI1684123.1"/>
    </source>
</evidence>
<dbReference type="GO" id="GO:0016787">
    <property type="term" value="F:hydrolase activity"/>
    <property type="evidence" value="ECO:0007669"/>
    <property type="project" value="UniProtKB-KW"/>
</dbReference>
<feature type="domain" description="Glycoside hydrolase family 65 central catalytic" evidence="1">
    <location>
        <begin position="323"/>
        <end position="509"/>
    </location>
</feature>
<evidence type="ECO:0000259" key="2">
    <source>
        <dbReference type="Pfam" id="PF03636"/>
    </source>
</evidence>
<protein>
    <submittedName>
        <fullName evidence="3">Glycoside hydrolase family 65 protein</fullName>
    </submittedName>
</protein>
<evidence type="ECO:0000259" key="1">
    <source>
        <dbReference type="Pfam" id="PF03632"/>
    </source>
</evidence>
<dbReference type="SUPFAM" id="SSF48208">
    <property type="entry name" value="Six-hairpin glycosidases"/>
    <property type="match status" value="1"/>
</dbReference>
<gene>
    <name evidence="3" type="ORF">I4Q42_10625</name>
</gene>
<dbReference type="Gene3D" id="2.70.98.40">
    <property type="entry name" value="Glycoside hydrolase, family 65, N-terminal domain"/>
    <property type="match status" value="1"/>
</dbReference>
<dbReference type="Pfam" id="PF03636">
    <property type="entry name" value="Glyco_hydro_65N"/>
    <property type="match status" value="1"/>
</dbReference>
<organism evidence="3 4">
    <name type="scientific">Caulobacter hibisci</name>
    <dbReference type="NCBI Taxonomy" id="2035993"/>
    <lineage>
        <taxon>Bacteria</taxon>
        <taxon>Pseudomonadati</taxon>
        <taxon>Pseudomonadota</taxon>
        <taxon>Alphaproteobacteria</taxon>
        <taxon>Caulobacterales</taxon>
        <taxon>Caulobacteraceae</taxon>
        <taxon>Caulobacter</taxon>
    </lineage>
</organism>
<dbReference type="EMBL" id="JADWOX010000006">
    <property type="protein sequence ID" value="MBI1684123.1"/>
    <property type="molecule type" value="Genomic_DNA"/>
</dbReference>
<dbReference type="InterPro" id="IPR005196">
    <property type="entry name" value="Glyco_hydro_65_N"/>
</dbReference>
<dbReference type="PANTHER" id="PTHR11051">
    <property type="entry name" value="GLYCOSYL HYDROLASE-RELATED"/>
    <property type="match status" value="1"/>
</dbReference>
<reference evidence="3 4" key="1">
    <citation type="submission" date="2020-11" db="EMBL/GenBank/DDBJ databases">
        <title>genome sequence of strain KACC 18849.</title>
        <authorList>
            <person name="Gao J."/>
            <person name="Zhang X."/>
        </authorList>
    </citation>
    <scope>NUCLEOTIDE SEQUENCE [LARGE SCALE GENOMIC DNA]</scope>
    <source>
        <strain evidence="3 4">KACC 18849</strain>
    </source>
</reference>
<name>A0ABS0SX04_9CAUL</name>
<dbReference type="Gene3D" id="1.50.10.10">
    <property type="match status" value="1"/>
</dbReference>
<dbReference type="InterPro" id="IPR037018">
    <property type="entry name" value="GH65_N"/>
</dbReference>
<sequence length="687" mass="74580">MSAPINPDTVRGSGRQELPAYVSNGLVGLRVRELPLTTGMALVSGYSGQHYERQIEAAAVAPYPIAGDIALDGVWLSDVPQQAAKLEQDYDFSSGELTTRFEFRAGGRLAKVEVITFCSRQDPTLVCQEVSVSVDAACALGLRATIDASGADGRAMRHDRLTPGEPEPATDGTLLWESAGGLSTCGLALVTQVTGAGEIAPSRPPLRDHRLVSEYGLRAQAGRTVRLRQIASVIPSAMHAMPDQQAARLAAKARFDGFEAIRKGNRAAWAELWKGRIRVEGASRHWQGLIDAAFFYLNCSVHPSAPASTSIFGLATWHDYHYYFGHVMWDIEAFAVPPLSVLQPTAAEALLAYRVDKLPAARRNAQLMGRRGLQFPWESAPGSGEEAAPLPGTAAWHEDHVSLDVARAFALYADTTGDREYLRTRAWPVLAGVSEWISTRVTKTAAGYTINASMGIAEREQPVDNAAFTNMGAVVVLRAAIKAAQTLGLDADPVWSRIADRLEIPFRGNAVISHDAYRVDEEKGATPDPLMGLFPFGFPLDEAQERETLALYLGLAQDYIGSPMLSALYGAWTARAGDRSLALRLLDEGYGQFCVGRFLQTLEYRADRFPEQPQAGPFFANIGGFLTGLLFGFTGMEPGSDDPQAWMRRPVNLPAGWTAIEVDRLWIRGKPMALSARQGQLAALEPL</sequence>
<dbReference type="PANTHER" id="PTHR11051:SF8">
    <property type="entry name" value="PROTEIN-GLUCOSYLGALACTOSYLHYDROXYLYSINE GLUCOSIDASE"/>
    <property type="match status" value="1"/>
</dbReference>
<proteinExistence type="predicted"/>
<dbReference type="Pfam" id="PF03632">
    <property type="entry name" value="Glyco_hydro_65m"/>
    <property type="match status" value="1"/>
</dbReference>
<feature type="domain" description="Glycoside hydrolase family 65 N-terminal" evidence="2">
    <location>
        <begin position="15"/>
        <end position="234"/>
    </location>
</feature>
<keyword evidence="3" id="KW-0378">Hydrolase</keyword>
<dbReference type="RefSeq" id="WP_198576048.1">
    <property type="nucleotide sequence ID" value="NZ_JADWOX010000006.1"/>
</dbReference>
<dbReference type="InterPro" id="IPR008928">
    <property type="entry name" value="6-hairpin_glycosidase_sf"/>
</dbReference>
<dbReference type="Proteomes" id="UP000639859">
    <property type="component" value="Unassembled WGS sequence"/>
</dbReference>
<dbReference type="InterPro" id="IPR012341">
    <property type="entry name" value="6hp_glycosidase-like_sf"/>
</dbReference>
<keyword evidence="4" id="KW-1185">Reference proteome</keyword>
<comment type="caution">
    <text evidence="3">The sequence shown here is derived from an EMBL/GenBank/DDBJ whole genome shotgun (WGS) entry which is preliminary data.</text>
</comment>
<dbReference type="InterPro" id="IPR005195">
    <property type="entry name" value="Glyco_hydro_65_M"/>
</dbReference>